<dbReference type="GO" id="GO:0003872">
    <property type="term" value="F:6-phosphofructokinase activity"/>
    <property type="evidence" value="ECO:0007669"/>
    <property type="project" value="UniProtKB-EC"/>
</dbReference>
<dbReference type="PhylomeDB" id="R7QRL2"/>
<evidence type="ECO:0000259" key="12">
    <source>
        <dbReference type="Pfam" id="PF00365"/>
    </source>
</evidence>
<dbReference type="OrthoDB" id="537915at2759"/>
<evidence type="ECO:0000256" key="4">
    <source>
        <dbReference type="ARBA" id="ARBA00022723"/>
    </source>
</evidence>
<evidence type="ECO:0000256" key="8">
    <source>
        <dbReference type="ARBA" id="ARBA00022842"/>
    </source>
</evidence>
<dbReference type="STRING" id="2769.R7QRL2"/>
<comment type="function">
    <text evidence="2">Catalyzes the phosphorylation of D-fructose 6-phosphate to fructose 1,6-bisphosphate by ATP, the first committing step of glycolysis.</text>
</comment>
<keyword evidence="14" id="KW-1185">Reference proteome</keyword>
<feature type="region of interest" description="Disordered" evidence="11">
    <location>
        <begin position="1"/>
        <end position="36"/>
    </location>
</feature>
<evidence type="ECO:0000256" key="11">
    <source>
        <dbReference type="SAM" id="MobiDB-lite"/>
    </source>
</evidence>
<dbReference type="InterPro" id="IPR022953">
    <property type="entry name" value="ATP_PFK"/>
</dbReference>
<dbReference type="NCBIfam" id="NF005301">
    <property type="entry name" value="PRK06830.1"/>
    <property type="match status" value="1"/>
</dbReference>
<dbReference type="UniPathway" id="UPA00109">
    <property type="reaction ID" value="UER00182"/>
</dbReference>
<dbReference type="InterPro" id="IPR050929">
    <property type="entry name" value="PFKA"/>
</dbReference>
<evidence type="ECO:0000256" key="2">
    <source>
        <dbReference type="ARBA" id="ARBA00002659"/>
    </source>
</evidence>
<keyword evidence="6" id="KW-0418">Kinase</keyword>
<evidence type="ECO:0000256" key="6">
    <source>
        <dbReference type="ARBA" id="ARBA00022777"/>
    </source>
</evidence>
<dbReference type="PANTHER" id="PTHR45770">
    <property type="entry name" value="ATP-DEPENDENT 6-PHOSPHOFRUCTOKINASE 1"/>
    <property type="match status" value="1"/>
</dbReference>
<dbReference type="PRINTS" id="PR00476">
    <property type="entry name" value="PHFRCTKINASE"/>
</dbReference>
<evidence type="ECO:0000256" key="1">
    <source>
        <dbReference type="ARBA" id="ARBA00001946"/>
    </source>
</evidence>
<keyword evidence="7" id="KW-0067">ATP-binding</keyword>
<dbReference type="GO" id="GO:0005524">
    <property type="term" value="F:ATP binding"/>
    <property type="evidence" value="ECO:0007669"/>
    <property type="project" value="UniProtKB-KW"/>
</dbReference>
<evidence type="ECO:0000256" key="5">
    <source>
        <dbReference type="ARBA" id="ARBA00022741"/>
    </source>
</evidence>
<evidence type="ECO:0000256" key="10">
    <source>
        <dbReference type="ARBA" id="ARBA00048070"/>
    </source>
</evidence>
<dbReference type="Gramene" id="CDF39975">
    <property type="protein sequence ID" value="CDF39975"/>
    <property type="gene ID" value="CHC_T00009387001"/>
</dbReference>
<dbReference type="InterPro" id="IPR035966">
    <property type="entry name" value="PKF_sf"/>
</dbReference>
<reference evidence="14" key="1">
    <citation type="journal article" date="2013" name="Proc. Natl. Acad. Sci. U.S.A.">
        <title>Genome structure and metabolic features in the red seaweed Chondrus crispus shed light on evolution of the Archaeplastida.</title>
        <authorList>
            <person name="Collen J."/>
            <person name="Porcel B."/>
            <person name="Carre W."/>
            <person name="Ball S.G."/>
            <person name="Chaparro C."/>
            <person name="Tonon T."/>
            <person name="Barbeyron T."/>
            <person name="Michel G."/>
            <person name="Noel B."/>
            <person name="Valentin K."/>
            <person name="Elias M."/>
            <person name="Artiguenave F."/>
            <person name="Arun A."/>
            <person name="Aury J.M."/>
            <person name="Barbosa-Neto J.F."/>
            <person name="Bothwell J.H."/>
            <person name="Bouget F.Y."/>
            <person name="Brillet L."/>
            <person name="Cabello-Hurtado F."/>
            <person name="Capella-Gutierrez S."/>
            <person name="Charrier B."/>
            <person name="Cladiere L."/>
            <person name="Cock J.M."/>
            <person name="Coelho S.M."/>
            <person name="Colleoni C."/>
            <person name="Czjzek M."/>
            <person name="Da Silva C."/>
            <person name="Delage L."/>
            <person name="Denoeud F."/>
            <person name="Deschamps P."/>
            <person name="Dittami S.M."/>
            <person name="Gabaldon T."/>
            <person name="Gachon C.M."/>
            <person name="Groisillier A."/>
            <person name="Herve C."/>
            <person name="Jabbari K."/>
            <person name="Katinka M."/>
            <person name="Kloareg B."/>
            <person name="Kowalczyk N."/>
            <person name="Labadie K."/>
            <person name="Leblanc C."/>
            <person name="Lopez P.J."/>
            <person name="McLachlan D.H."/>
            <person name="Meslet-Cladiere L."/>
            <person name="Moustafa A."/>
            <person name="Nehr Z."/>
            <person name="Nyvall Collen P."/>
            <person name="Panaud O."/>
            <person name="Partensky F."/>
            <person name="Poulain J."/>
            <person name="Rensing S.A."/>
            <person name="Rousvoal S."/>
            <person name="Samson G."/>
            <person name="Symeonidi A."/>
            <person name="Weissenbach J."/>
            <person name="Zambounis A."/>
            <person name="Wincker P."/>
            <person name="Boyen C."/>
        </authorList>
    </citation>
    <scope>NUCLEOTIDE SEQUENCE [LARGE SCALE GENOMIC DNA]</scope>
    <source>
        <strain evidence="14">cv. Stackhouse</strain>
    </source>
</reference>
<name>R7QRL2_CHOCR</name>
<dbReference type="GO" id="GO:0046872">
    <property type="term" value="F:metal ion binding"/>
    <property type="evidence" value="ECO:0007669"/>
    <property type="project" value="UniProtKB-KW"/>
</dbReference>
<proteinExistence type="predicted"/>
<keyword evidence="8" id="KW-0460">Magnesium</keyword>
<evidence type="ECO:0000313" key="14">
    <source>
        <dbReference type="Proteomes" id="UP000012073"/>
    </source>
</evidence>
<dbReference type="KEGG" id="ccp:CHC_T00009387001"/>
<dbReference type="GeneID" id="17317986"/>
<evidence type="ECO:0000256" key="9">
    <source>
        <dbReference type="ARBA" id="ARBA00023152"/>
    </source>
</evidence>
<evidence type="ECO:0000313" key="13">
    <source>
        <dbReference type="EMBL" id="CDF39975.1"/>
    </source>
</evidence>
<comment type="catalytic activity">
    <reaction evidence="10">
        <text>beta-D-fructose 6-phosphate + ATP = beta-D-fructose 1,6-bisphosphate + ADP + H(+)</text>
        <dbReference type="Rhea" id="RHEA:16109"/>
        <dbReference type="ChEBI" id="CHEBI:15378"/>
        <dbReference type="ChEBI" id="CHEBI:30616"/>
        <dbReference type="ChEBI" id="CHEBI:32966"/>
        <dbReference type="ChEBI" id="CHEBI:57634"/>
        <dbReference type="ChEBI" id="CHEBI:456216"/>
        <dbReference type="EC" id="2.7.1.11"/>
    </reaction>
</comment>
<dbReference type="Proteomes" id="UP000012073">
    <property type="component" value="Unassembled WGS sequence"/>
</dbReference>
<gene>
    <name evidence="13" type="ORF">CHC_T00009387001</name>
</gene>
<keyword evidence="4" id="KW-0479">Metal-binding</keyword>
<dbReference type="SUPFAM" id="SSF53784">
    <property type="entry name" value="Phosphofructokinase"/>
    <property type="match status" value="1"/>
</dbReference>
<sequence>MESGVDPDEGVQSKQDLPKLVRGANVSYSPDESKISSPRFSRFSKIIFSRPSQPLLPAHIADWTHVGSFPSPLLNNPAQSNLGMYFVGPNETILVDVISDSENTTMSREFFRAGPRRELAFHPQNQVNACIVTCGGLCPGLNSVVRELVITLEQIYNTRNISGIPFGYRGFYSTHLEITRLDSHKVQNIHHEGGSILGSSRGGHDTQRICDAIIAMGFNQIYIIGGDGTHRGAIKIFEELKRREYMAAVVGVPKTIDNDIALIDKSFGFDTAVEEAQRSIKCAKIEAKSAINGIGLVKLMGRHSGQIAMFATLASRDVDCCLIPEVKFELDGKHGLFQYIEEKLKTKKHMVIVVAEGAGADNMDREMGVKGYDQSGNKKLNDVGLWLKSKICIEFKKRNREINLKLIDPTYEIRSVPANASDNLHCSLLAQSAVHGAMHGFSGFCVGLINTHFVLIPIVEICRRGRTTVDVRSRMWHRVIATTQQPSLSAQRNNPPPSSPPIKTLVAVGENCFPTEKELSLVQEPTVVEPVEENGKTNGTL</sequence>
<dbReference type="EMBL" id="HG002095">
    <property type="protein sequence ID" value="CDF39975.1"/>
    <property type="molecule type" value="Genomic_DNA"/>
</dbReference>
<accession>R7QRL2</accession>
<keyword evidence="3 13" id="KW-0808">Transferase</keyword>
<keyword evidence="9" id="KW-0324">Glycolysis</keyword>
<organism evidence="13 14">
    <name type="scientific">Chondrus crispus</name>
    <name type="common">Carrageen Irish moss</name>
    <name type="synonym">Polymorpha crispa</name>
    <dbReference type="NCBI Taxonomy" id="2769"/>
    <lineage>
        <taxon>Eukaryota</taxon>
        <taxon>Rhodophyta</taxon>
        <taxon>Florideophyceae</taxon>
        <taxon>Rhodymeniophycidae</taxon>
        <taxon>Gigartinales</taxon>
        <taxon>Gigartinaceae</taxon>
        <taxon>Chondrus</taxon>
    </lineage>
</organism>
<dbReference type="Pfam" id="PF00365">
    <property type="entry name" value="PFK"/>
    <property type="match status" value="1"/>
</dbReference>
<keyword evidence="5" id="KW-0547">Nucleotide-binding</keyword>
<feature type="domain" description="Phosphofructokinase" evidence="12">
    <location>
        <begin position="129"/>
        <end position="435"/>
    </location>
</feature>
<dbReference type="InterPro" id="IPR000023">
    <property type="entry name" value="Phosphofructokinase_dom"/>
</dbReference>
<dbReference type="OMA" id="ERMGINM"/>
<dbReference type="GO" id="GO:0005737">
    <property type="term" value="C:cytoplasm"/>
    <property type="evidence" value="ECO:0007669"/>
    <property type="project" value="UniProtKB-ARBA"/>
</dbReference>
<dbReference type="Gene3D" id="3.40.50.450">
    <property type="match status" value="1"/>
</dbReference>
<dbReference type="AlphaFoldDB" id="R7QRL2"/>
<dbReference type="RefSeq" id="XP_005710269.1">
    <property type="nucleotide sequence ID" value="XM_005710212.1"/>
</dbReference>
<dbReference type="GO" id="GO:0006002">
    <property type="term" value="P:fructose 6-phosphate metabolic process"/>
    <property type="evidence" value="ECO:0007669"/>
    <property type="project" value="InterPro"/>
</dbReference>
<evidence type="ECO:0000256" key="7">
    <source>
        <dbReference type="ARBA" id="ARBA00022840"/>
    </source>
</evidence>
<dbReference type="FunFam" id="3.40.50.450:FF:000002">
    <property type="entry name" value="ATP-dependent 6-phosphofructokinase"/>
    <property type="match status" value="1"/>
</dbReference>
<protein>
    <submittedName>
        <fullName evidence="13">Pyrophosphate-fructose-6-phosphate 1-phosphotransferase</fullName>
    </submittedName>
</protein>
<feature type="compositionally biased region" description="Polar residues" evidence="11">
    <location>
        <begin position="26"/>
        <end position="36"/>
    </location>
</feature>
<comment type="cofactor">
    <cofactor evidence="1">
        <name>Mg(2+)</name>
        <dbReference type="ChEBI" id="CHEBI:18420"/>
    </cofactor>
</comment>
<evidence type="ECO:0000256" key="3">
    <source>
        <dbReference type="ARBA" id="ARBA00022679"/>
    </source>
</evidence>